<evidence type="ECO:0000256" key="2">
    <source>
        <dbReference type="ARBA" id="ARBA00022679"/>
    </source>
</evidence>
<dbReference type="Proteomes" id="UP001050975">
    <property type="component" value="Unassembled WGS sequence"/>
</dbReference>
<evidence type="ECO:0000256" key="1">
    <source>
        <dbReference type="ARBA" id="ARBA00022603"/>
    </source>
</evidence>
<evidence type="ECO:0000313" key="5">
    <source>
        <dbReference type="Proteomes" id="UP001050975"/>
    </source>
</evidence>
<dbReference type="GO" id="GO:0032259">
    <property type="term" value="P:methylation"/>
    <property type="evidence" value="ECO:0007669"/>
    <property type="project" value="UniProtKB-KW"/>
</dbReference>
<dbReference type="PANTHER" id="PTHR43397">
    <property type="entry name" value="ERGOTHIONEINE BIOSYNTHESIS PROTEIN 1"/>
    <property type="match status" value="1"/>
</dbReference>
<dbReference type="PANTHER" id="PTHR43397:SF1">
    <property type="entry name" value="ERGOTHIONEINE BIOSYNTHESIS PROTEIN 1"/>
    <property type="match status" value="1"/>
</dbReference>
<sequence length="175" mass="20067">MICFIGSTLGNLTPAECDRFFTQIANALQLGEYFLLGIDLQKPKHLLEAAYNDSSGVTAQFKRNMLDHLNWRFEGNFDPNQWQHQAFYNESPSQMEIYLQSKKAQTVRLHALDLTVEFETDETILTEISRKFDLNVMQRELGARGLVPVQAWTDPNSWFGLLLCQRQLPTPNAIA</sequence>
<keyword evidence="2" id="KW-0808">Transferase</keyword>
<accession>A0AAV3XC27</accession>
<dbReference type="Gene3D" id="3.40.50.150">
    <property type="entry name" value="Vaccinia Virus protein VP39"/>
    <property type="match status" value="1"/>
</dbReference>
<dbReference type="InterPro" id="IPR029063">
    <property type="entry name" value="SAM-dependent_MTases_sf"/>
</dbReference>
<name>A0AAV3XC27_9CYAN</name>
<organism evidence="4 5">
    <name type="scientific">Microseira wollei NIES-4236</name>
    <dbReference type="NCBI Taxonomy" id="2530354"/>
    <lineage>
        <taxon>Bacteria</taxon>
        <taxon>Bacillati</taxon>
        <taxon>Cyanobacteriota</taxon>
        <taxon>Cyanophyceae</taxon>
        <taxon>Oscillatoriophycideae</taxon>
        <taxon>Aerosakkonematales</taxon>
        <taxon>Aerosakkonemataceae</taxon>
        <taxon>Microseira</taxon>
    </lineage>
</organism>
<dbReference type="Pfam" id="PF10017">
    <property type="entry name" value="Methyltransf_33"/>
    <property type="match status" value="1"/>
</dbReference>
<gene>
    <name evidence="4" type="ORF">MiSe_46310</name>
</gene>
<evidence type="ECO:0000313" key="4">
    <source>
        <dbReference type="EMBL" id="GET39859.1"/>
    </source>
</evidence>
<dbReference type="EMBL" id="BLAY01000076">
    <property type="protein sequence ID" value="GET39859.1"/>
    <property type="molecule type" value="Genomic_DNA"/>
</dbReference>
<reference evidence="4" key="1">
    <citation type="submission" date="2019-10" db="EMBL/GenBank/DDBJ databases">
        <title>Draft genome sequece of Microseira wollei NIES-4236.</title>
        <authorList>
            <person name="Yamaguchi H."/>
            <person name="Suzuki S."/>
            <person name="Kawachi M."/>
        </authorList>
    </citation>
    <scope>NUCLEOTIDE SEQUENCE</scope>
    <source>
        <strain evidence="4">NIES-4236</strain>
    </source>
</reference>
<feature type="domain" description="Histidine-specific methyltransferase SAM-dependent" evidence="3">
    <location>
        <begin position="1"/>
        <end position="165"/>
    </location>
</feature>
<comment type="caution">
    <text evidence="4">The sequence shown here is derived from an EMBL/GenBank/DDBJ whole genome shotgun (WGS) entry which is preliminary data.</text>
</comment>
<dbReference type="InterPro" id="IPR019257">
    <property type="entry name" value="MeTrfase_dom"/>
</dbReference>
<dbReference type="GO" id="GO:0008168">
    <property type="term" value="F:methyltransferase activity"/>
    <property type="evidence" value="ECO:0007669"/>
    <property type="project" value="UniProtKB-KW"/>
</dbReference>
<protein>
    <recommendedName>
        <fullName evidence="3">Histidine-specific methyltransferase SAM-dependent domain-containing protein</fullName>
    </recommendedName>
</protein>
<proteinExistence type="predicted"/>
<keyword evidence="1" id="KW-0489">Methyltransferase</keyword>
<dbReference type="InterPro" id="IPR051128">
    <property type="entry name" value="EgtD_Methyltrsf_superfamily"/>
</dbReference>
<keyword evidence="5" id="KW-1185">Reference proteome</keyword>
<evidence type="ECO:0000259" key="3">
    <source>
        <dbReference type="Pfam" id="PF10017"/>
    </source>
</evidence>
<dbReference type="AlphaFoldDB" id="A0AAV3XC27"/>